<proteinExistence type="predicted"/>
<gene>
    <name evidence="2" type="ORF">QC762_0021830</name>
</gene>
<evidence type="ECO:0000313" key="3">
    <source>
        <dbReference type="Proteomes" id="UP001323405"/>
    </source>
</evidence>
<evidence type="ECO:0000259" key="1">
    <source>
        <dbReference type="PROSITE" id="PS50181"/>
    </source>
</evidence>
<dbReference type="Pfam" id="PF00646">
    <property type="entry name" value="F-box"/>
    <property type="match status" value="1"/>
</dbReference>
<dbReference type="RefSeq" id="XP_062749686.1">
    <property type="nucleotide sequence ID" value="XM_062883085.1"/>
</dbReference>
<accession>A0ABR0GYI9</accession>
<comment type="caution">
    <text evidence="2">The sequence shown here is derived from an EMBL/GenBank/DDBJ whole genome shotgun (WGS) entry which is preliminary data.</text>
</comment>
<protein>
    <recommendedName>
        <fullName evidence="1">F-box domain-containing protein</fullName>
    </recommendedName>
</protein>
<keyword evidence="3" id="KW-1185">Reference proteome</keyword>
<evidence type="ECO:0000313" key="2">
    <source>
        <dbReference type="EMBL" id="KAK4660716.1"/>
    </source>
</evidence>
<reference evidence="2 3" key="1">
    <citation type="journal article" date="2023" name="bioRxiv">
        <title>High-quality genome assemblies of four members of thePodospora anserinaspecies complex.</title>
        <authorList>
            <person name="Ament-Velasquez S.L."/>
            <person name="Vogan A.A."/>
            <person name="Wallerman O."/>
            <person name="Hartmann F."/>
            <person name="Gautier V."/>
            <person name="Silar P."/>
            <person name="Giraud T."/>
            <person name="Johannesson H."/>
        </authorList>
    </citation>
    <scope>NUCLEOTIDE SEQUENCE [LARGE SCALE GENOMIC DNA]</scope>
    <source>
        <strain evidence="2 3">CBS 415.72m</strain>
    </source>
</reference>
<dbReference type="EMBL" id="JAFFHA010000001">
    <property type="protein sequence ID" value="KAK4660716.1"/>
    <property type="molecule type" value="Genomic_DNA"/>
</dbReference>
<dbReference type="InterPro" id="IPR001810">
    <property type="entry name" value="F-box_dom"/>
</dbReference>
<name>A0ABR0GYI9_9PEZI</name>
<dbReference type="SUPFAM" id="SSF81383">
    <property type="entry name" value="F-box domain"/>
    <property type="match status" value="1"/>
</dbReference>
<dbReference type="GeneID" id="87902611"/>
<feature type="domain" description="F-box" evidence="1">
    <location>
        <begin position="1"/>
        <end position="45"/>
    </location>
</feature>
<dbReference type="Proteomes" id="UP001323405">
    <property type="component" value="Unassembled WGS sequence"/>
</dbReference>
<dbReference type="PROSITE" id="PS50181">
    <property type="entry name" value="FBOX"/>
    <property type="match status" value="1"/>
</dbReference>
<dbReference type="CDD" id="cd09917">
    <property type="entry name" value="F-box_SF"/>
    <property type="match status" value="1"/>
</dbReference>
<sequence length="680" mass="76991">MMFERLPEELLREVAKGFNIQDIKTLSLVSKTFHAIWAPRFWSTLCVNTAGPGDRPSSVSIKRIEQCAHALQNATSSVQNVADMVFRRDTRWKLWGYEKEEDWPNVACLHRQPPPEDLGVWRALQRAAPVAGWSKDEWFLRNQRCVEASIERMGKQLGPDNMDDVALAVQSVLERIPAGQLQSFTWDLATCIPQPILDSLFQTQPQLQSISLTADTRCKAMTKSIHLPFCQLKRIICNTIPRSHVLPVRRMLENNRGHLHDLQIEELPYGGLFEELLFGPKECEDSADRCHSMLGANLDVLFPSLATLSLRSVYLTKRMDRAFNISGLDALTLRQCSRSSEFLERIMAANRPLQLKTFEFMSSHGLDNDDYDVETNTVNAFLLSFNCLENLYIGFARDFDEDSAGLHPLWSTVGHHGSTLKRLVVHQRGIWTGPMCTMGILERNFDPVGDVDGTLDISETNISKWALDPAENPLSALPKLECLGLPCDVSDWSESDTWARHSIEPGVRSEPFIITLLKPFTGGSRSLKLLHLRKTGSGYAWAFKATSLPPYPRRRRAASTRAHDAEDVFLLPIPPSDMLSSLCPHFSYFLNWAFGPKGIRSLQAVAFGDFANGHMGGKFLHNIFAIRNKDELGGYQVFDCRDKAHEHKWRAMADRYADFLESCPVGPRVESWEDGSRYYF</sequence>
<dbReference type="InterPro" id="IPR036047">
    <property type="entry name" value="F-box-like_dom_sf"/>
</dbReference>
<organism evidence="2 3">
    <name type="scientific">Podospora pseudocomata</name>
    <dbReference type="NCBI Taxonomy" id="2093779"/>
    <lineage>
        <taxon>Eukaryota</taxon>
        <taxon>Fungi</taxon>
        <taxon>Dikarya</taxon>
        <taxon>Ascomycota</taxon>
        <taxon>Pezizomycotina</taxon>
        <taxon>Sordariomycetes</taxon>
        <taxon>Sordariomycetidae</taxon>
        <taxon>Sordariales</taxon>
        <taxon>Podosporaceae</taxon>
        <taxon>Podospora</taxon>
    </lineage>
</organism>